<accession>A0A4Q8AIJ3</accession>
<dbReference type="InterPro" id="IPR050214">
    <property type="entry name" value="Cys_Synth/Cystath_Beta-Synth"/>
</dbReference>
<evidence type="ECO:0000259" key="3">
    <source>
        <dbReference type="Pfam" id="PF00291"/>
    </source>
</evidence>
<keyword evidence="5" id="KW-1185">Reference proteome</keyword>
<dbReference type="Proteomes" id="UP000292685">
    <property type="component" value="Unassembled WGS sequence"/>
</dbReference>
<dbReference type="Pfam" id="PF00291">
    <property type="entry name" value="PALP"/>
    <property type="match status" value="1"/>
</dbReference>
<dbReference type="RefSeq" id="WP_130451915.1">
    <property type="nucleotide sequence ID" value="NZ_SHLA01000001.1"/>
</dbReference>
<sequence length="339" mass="35316">MITPDGGNWLQTPVVELDRLFPDAQARIFAKLDQLQVAGSTKERTAASLLDGAEADGLLLPGGTVVESSSGNLGIALARHCALRGYRFVAVVDENANSAAVRMMEAFGARVDRVDPEDGNLLAARRLRVRELLAEIEGAVTTDQYGSRHNPRAHETSTMPEFLAAAGTLDTLFVATSTTGTLVGCHRYVREHGLGTRLVAVDAAGSVLFGGDPAPRRLPGLGAGVLPALHDHAAPDAIVRVPEPDMIWGCRRLARTEGLLAGASTGAIVAALARSLAADEGALGARVGVLVHDSGVPYLDTVYDDDWVASAYPHVAEGLLGAGALDGPLPPSYAENAAP</sequence>
<dbReference type="EMBL" id="SHLA01000001">
    <property type="protein sequence ID" value="RZU63569.1"/>
    <property type="molecule type" value="Genomic_DNA"/>
</dbReference>
<dbReference type="OrthoDB" id="5176350at2"/>
<comment type="caution">
    <text evidence="4">The sequence shown here is derived from an EMBL/GenBank/DDBJ whole genome shotgun (WGS) entry which is preliminary data.</text>
</comment>
<feature type="domain" description="Tryptophan synthase beta chain-like PALP" evidence="3">
    <location>
        <begin position="11"/>
        <end position="291"/>
    </location>
</feature>
<reference evidence="4 5" key="1">
    <citation type="submission" date="2019-02" db="EMBL/GenBank/DDBJ databases">
        <title>Sequencing the genomes of 1000 actinobacteria strains.</title>
        <authorList>
            <person name="Klenk H.-P."/>
        </authorList>
    </citation>
    <scope>NUCLEOTIDE SEQUENCE [LARGE SCALE GENOMIC DNA]</scope>
    <source>
        <strain evidence="4 5">DSM 17364</strain>
    </source>
</reference>
<evidence type="ECO:0000256" key="2">
    <source>
        <dbReference type="ARBA" id="ARBA00022898"/>
    </source>
</evidence>
<organism evidence="4 5">
    <name type="scientific">Zhihengliuella halotolerans</name>
    <dbReference type="NCBI Taxonomy" id="370736"/>
    <lineage>
        <taxon>Bacteria</taxon>
        <taxon>Bacillati</taxon>
        <taxon>Actinomycetota</taxon>
        <taxon>Actinomycetes</taxon>
        <taxon>Micrococcales</taxon>
        <taxon>Micrococcaceae</taxon>
        <taxon>Zhihengliuella</taxon>
    </lineage>
</organism>
<keyword evidence="2" id="KW-0663">Pyridoxal phosphate</keyword>
<name>A0A4Q8AIJ3_9MICC</name>
<evidence type="ECO:0000313" key="5">
    <source>
        <dbReference type="Proteomes" id="UP000292685"/>
    </source>
</evidence>
<evidence type="ECO:0000313" key="4">
    <source>
        <dbReference type="EMBL" id="RZU63569.1"/>
    </source>
</evidence>
<dbReference type="SUPFAM" id="SSF53686">
    <property type="entry name" value="Tryptophan synthase beta subunit-like PLP-dependent enzymes"/>
    <property type="match status" value="1"/>
</dbReference>
<dbReference type="GO" id="GO:1901605">
    <property type="term" value="P:alpha-amino acid metabolic process"/>
    <property type="evidence" value="ECO:0007669"/>
    <property type="project" value="UniProtKB-ARBA"/>
</dbReference>
<comment type="cofactor">
    <cofactor evidence="1">
        <name>pyridoxal 5'-phosphate</name>
        <dbReference type="ChEBI" id="CHEBI:597326"/>
    </cofactor>
</comment>
<dbReference type="Gene3D" id="3.40.50.1100">
    <property type="match status" value="2"/>
</dbReference>
<dbReference type="InterPro" id="IPR036052">
    <property type="entry name" value="TrpB-like_PALP_sf"/>
</dbReference>
<protein>
    <submittedName>
        <fullName evidence="4">Cysteine synthase A</fullName>
    </submittedName>
</protein>
<dbReference type="InterPro" id="IPR001926">
    <property type="entry name" value="TrpB-like_PALP"/>
</dbReference>
<gene>
    <name evidence="4" type="ORF">EV380_3190</name>
</gene>
<dbReference type="AlphaFoldDB" id="A0A4Q8AIJ3"/>
<evidence type="ECO:0000256" key="1">
    <source>
        <dbReference type="ARBA" id="ARBA00001933"/>
    </source>
</evidence>
<proteinExistence type="predicted"/>
<dbReference type="PANTHER" id="PTHR10314">
    <property type="entry name" value="CYSTATHIONINE BETA-SYNTHASE"/>
    <property type="match status" value="1"/>
</dbReference>
<dbReference type="CDD" id="cd01561">
    <property type="entry name" value="CBS_like"/>
    <property type="match status" value="1"/>
</dbReference>